<dbReference type="Proteomes" id="UP000683360">
    <property type="component" value="Unassembled WGS sequence"/>
</dbReference>
<dbReference type="GO" id="GO:1990404">
    <property type="term" value="F:NAD+-protein mono-ADP-ribosyltransferase activity"/>
    <property type="evidence" value="ECO:0007669"/>
    <property type="project" value="TreeGrafter"/>
</dbReference>
<gene>
    <name evidence="4" type="ORF">MEDL_39145</name>
</gene>
<feature type="transmembrane region" description="Helical" evidence="2">
    <location>
        <begin position="156"/>
        <end position="180"/>
    </location>
</feature>
<feature type="transmembrane region" description="Helical" evidence="2">
    <location>
        <begin position="29"/>
        <end position="48"/>
    </location>
</feature>
<keyword evidence="2" id="KW-0812">Transmembrane</keyword>
<evidence type="ECO:0000313" key="5">
    <source>
        <dbReference type="Proteomes" id="UP000683360"/>
    </source>
</evidence>
<organism evidence="4 5">
    <name type="scientific">Mytilus edulis</name>
    <name type="common">Blue mussel</name>
    <dbReference type="NCBI Taxonomy" id="6550"/>
    <lineage>
        <taxon>Eukaryota</taxon>
        <taxon>Metazoa</taxon>
        <taxon>Spiralia</taxon>
        <taxon>Lophotrochozoa</taxon>
        <taxon>Mollusca</taxon>
        <taxon>Bivalvia</taxon>
        <taxon>Autobranchia</taxon>
        <taxon>Pteriomorphia</taxon>
        <taxon>Mytilida</taxon>
        <taxon>Mytiloidea</taxon>
        <taxon>Mytilidae</taxon>
        <taxon>Mytilinae</taxon>
        <taxon>Mytilus</taxon>
    </lineage>
</organism>
<accession>A0A8S3T6F0</accession>
<dbReference type="PANTHER" id="PTHR45740:SF2">
    <property type="entry name" value="POLY [ADP-RIBOSE] POLYMERASE"/>
    <property type="match status" value="1"/>
</dbReference>
<dbReference type="PROSITE" id="PS51059">
    <property type="entry name" value="PARP_CATALYTIC"/>
    <property type="match status" value="1"/>
</dbReference>
<sequence>MSQSEIKKPLTVGIDNFFQFPLRVRMTTAIIPVGLIFLIGGLASPSWSRSELSQLGLWKYCIFSDIFTCCNNLPGGSPGWVKATIVFHIFGMLGGAVCLLVTIFTMCVSKFKFHTRVHHAIWISSALTVFCLAISVGIFSANYHKESWLSGHYTSAGFHITVCACVAFLAICVAMIIFSFQGHNRVQDIFNYMTPINWTKYNQDRSLEAWLSHIDPGLDKIEINEVSKREKDAIVQLINRTWKPHLAGQGRDAQQKGYSQMKVVKVERIENPSLFLKYAQNRHHLLRRLETSNRPFEFPGMTRHGPIETTANMNKNVFADIHPEINEHYLFHGTSDAIVRAIAYGGLDARLARDGMFGRGIYAAECPTKSDHYTGKDMLNLKMIVVRMLLGEVYVTNVQYAFQRPPCKQCILQTGHLGLCNNSAHKQDMFDSVMAAINGKHREFITYEQNSCSSYPEYIITYNRE</sequence>
<keyword evidence="2" id="KW-1133">Transmembrane helix</keyword>
<evidence type="ECO:0000256" key="1">
    <source>
        <dbReference type="RuleBase" id="RU362114"/>
    </source>
</evidence>
<name>A0A8S3T6F0_MYTED</name>
<evidence type="ECO:0000259" key="3">
    <source>
        <dbReference type="PROSITE" id="PS51059"/>
    </source>
</evidence>
<feature type="transmembrane region" description="Helical" evidence="2">
    <location>
        <begin position="85"/>
        <end position="108"/>
    </location>
</feature>
<dbReference type="InterPro" id="IPR051712">
    <property type="entry name" value="ARTD-AVP"/>
</dbReference>
<dbReference type="AlphaFoldDB" id="A0A8S3T6F0"/>
<dbReference type="InterPro" id="IPR012317">
    <property type="entry name" value="Poly(ADP-ribose)pol_cat_dom"/>
</dbReference>
<keyword evidence="2" id="KW-0472">Membrane</keyword>
<dbReference type="Gene3D" id="3.90.228.10">
    <property type="match status" value="1"/>
</dbReference>
<dbReference type="GO" id="GO:0003950">
    <property type="term" value="F:NAD+ poly-ADP-ribosyltransferase activity"/>
    <property type="evidence" value="ECO:0007669"/>
    <property type="project" value="UniProtKB-UniRule"/>
</dbReference>
<dbReference type="Pfam" id="PF00644">
    <property type="entry name" value="PARP"/>
    <property type="match status" value="1"/>
</dbReference>
<dbReference type="GO" id="GO:0005634">
    <property type="term" value="C:nucleus"/>
    <property type="evidence" value="ECO:0007669"/>
    <property type="project" value="TreeGrafter"/>
</dbReference>
<keyword evidence="1" id="KW-0520">NAD</keyword>
<proteinExistence type="predicted"/>
<dbReference type="PANTHER" id="PTHR45740">
    <property type="entry name" value="POLY [ADP-RIBOSE] POLYMERASE"/>
    <property type="match status" value="1"/>
</dbReference>
<keyword evidence="1" id="KW-0328">Glycosyltransferase</keyword>
<keyword evidence="5" id="KW-1185">Reference proteome</keyword>
<evidence type="ECO:0000256" key="2">
    <source>
        <dbReference type="SAM" id="Phobius"/>
    </source>
</evidence>
<comment type="caution">
    <text evidence="4">The sequence shown here is derived from an EMBL/GenBank/DDBJ whole genome shotgun (WGS) entry which is preliminary data.</text>
</comment>
<dbReference type="OrthoDB" id="411019at2759"/>
<dbReference type="EC" id="2.4.2.-" evidence="1"/>
<protein>
    <recommendedName>
        <fullName evidence="1">Poly [ADP-ribose] polymerase</fullName>
        <shortName evidence="1">PARP</shortName>
        <ecNumber evidence="1">2.4.2.-</ecNumber>
    </recommendedName>
</protein>
<reference evidence="4" key="1">
    <citation type="submission" date="2021-03" db="EMBL/GenBank/DDBJ databases">
        <authorList>
            <person name="Bekaert M."/>
        </authorList>
    </citation>
    <scope>NUCLEOTIDE SEQUENCE</scope>
</reference>
<evidence type="ECO:0000313" key="4">
    <source>
        <dbReference type="EMBL" id="CAG2226027.1"/>
    </source>
</evidence>
<feature type="transmembrane region" description="Helical" evidence="2">
    <location>
        <begin position="120"/>
        <end position="144"/>
    </location>
</feature>
<feature type="domain" description="PARP catalytic" evidence="3">
    <location>
        <begin position="204"/>
        <end position="465"/>
    </location>
</feature>
<dbReference type="SUPFAM" id="SSF56399">
    <property type="entry name" value="ADP-ribosylation"/>
    <property type="match status" value="1"/>
</dbReference>
<dbReference type="EMBL" id="CAJPWZ010001866">
    <property type="protein sequence ID" value="CAG2226027.1"/>
    <property type="molecule type" value="Genomic_DNA"/>
</dbReference>
<dbReference type="Gene3D" id="1.20.140.150">
    <property type="match status" value="1"/>
</dbReference>
<keyword evidence="1" id="KW-0808">Transferase</keyword>